<accession>A0A7D9JJB9</accession>
<gene>
    <name evidence="1" type="ORF">PACLA_8A076259</name>
</gene>
<evidence type="ECO:0000313" key="1">
    <source>
        <dbReference type="EMBL" id="CAB4030368.1"/>
    </source>
</evidence>
<organism evidence="1 2">
    <name type="scientific">Paramuricea clavata</name>
    <name type="common">Red gorgonian</name>
    <name type="synonym">Violescent sea-whip</name>
    <dbReference type="NCBI Taxonomy" id="317549"/>
    <lineage>
        <taxon>Eukaryota</taxon>
        <taxon>Metazoa</taxon>
        <taxon>Cnidaria</taxon>
        <taxon>Anthozoa</taxon>
        <taxon>Octocorallia</taxon>
        <taxon>Malacalcyonacea</taxon>
        <taxon>Plexauridae</taxon>
        <taxon>Paramuricea</taxon>
    </lineage>
</organism>
<reference evidence="1" key="1">
    <citation type="submission" date="2020-04" db="EMBL/GenBank/DDBJ databases">
        <authorList>
            <person name="Alioto T."/>
            <person name="Alioto T."/>
            <person name="Gomez Garrido J."/>
        </authorList>
    </citation>
    <scope>NUCLEOTIDE SEQUENCE</scope>
    <source>
        <strain evidence="1">A484AB</strain>
    </source>
</reference>
<proteinExistence type="predicted"/>
<dbReference type="EMBL" id="CACRXK020016812">
    <property type="protein sequence ID" value="CAB4030368.1"/>
    <property type="molecule type" value="Genomic_DNA"/>
</dbReference>
<sequence length="216" mass="24743">MPFGQKSIELSTEEIVKVPNVIRMLIPESIIKQYLGYAVENNFKALGRSTMSRILSVCSASVRKYLQGLDYISSAGAQAFDDLSVVVDHLGDKFMGMEWAKDQKDRLKSAKRYLKSDFKVHVSKQTTVPDHRRKYSLSDPKDKDFQTKCDHNHFDSFDRCESLSLVLNEISGAMAKMSDNIVSVHTKEQLEFTVKKAKQHILAWKTHLLRNINQHH</sequence>
<protein>
    <submittedName>
        <fullName evidence="1">Uncharacterized protein</fullName>
    </submittedName>
</protein>
<comment type="caution">
    <text evidence="1">The sequence shown here is derived from an EMBL/GenBank/DDBJ whole genome shotgun (WGS) entry which is preliminary data.</text>
</comment>
<dbReference type="AlphaFoldDB" id="A0A7D9JJB9"/>
<dbReference type="OrthoDB" id="5979455at2759"/>
<dbReference type="Proteomes" id="UP001152795">
    <property type="component" value="Unassembled WGS sequence"/>
</dbReference>
<name>A0A7D9JJB9_PARCT</name>
<keyword evidence="2" id="KW-1185">Reference proteome</keyword>
<evidence type="ECO:0000313" key="2">
    <source>
        <dbReference type="Proteomes" id="UP001152795"/>
    </source>
</evidence>